<protein>
    <submittedName>
        <fullName evidence="2">Uncharacterized protein</fullName>
    </submittedName>
</protein>
<evidence type="ECO:0000256" key="1">
    <source>
        <dbReference type="SAM" id="Phobius"/>
    </source>
</evidence>
<evidence type="ECO:0000313" key="3">
    <source>
        <dbReference type="Proteomes" id="UP001651158"/>
    </source>
</evidence>
<sequence>MPFALSLLFPLTKETLEVYDADYRLRLKSQPAKNALRADTCTRRLNGSTELRTNVGGVAGQVTIIHHPTAISPSIHLPHSGGGRAANRFVVQNAMKERKHLRGNGRLVSILACIGFVVMMALDVGFAS</sequence>
<proteinExistence type="predicted"/>
<comment type="caution">
    <text evidence="2">The sequence shown here is derived from an EMBL/GenBank/DDBJ whole genome shotgun (WGS) entry which is preliminary data.</text>
</comment>
<feature type="transmembrane region" description="Helical" evidence="1">
    <location>
        <begin position="107"/>
        <end position="127"/>
    </location>
</feature>
<organism evidence="2 3">
    <name type="scientific">Taenia crassiceps</name>
    <dbReference type="NCBI Taxonomy" id="6207"/>
    <lineage>
        <taxon>Eukaryota</taxon>
        <taxon>Metazoa</taxon>
        <taxon>Spiralia</taxon>
        <taxon>Lophotrochozoa</taxon>
        <taxon>Platyhelminthes</taxon>
        <taxon>Cestoda</taxon>
        <taxon>Eucestoda</taxon>
        <taxon>Cyclophyllidea</taxon>
        <taxon>Taeniidae</taxon>
        <taxon>Taenia</taxon>
    </lineage>
</organism>
<dbReference type="Proteomes" id="UP001651158">
    <property type="component" value="Unassembled WGS sequence"/>
</dbReference>
<reference evidence="2 3" key="1">
    <citation type="journal article" date="2022" name="Front. Cell. Infect. Microbiol.">
        <title>The Genomes of Two Strains of Taenia crassiceps the Animal Model for the Study of Human Cysticercosis.</title>
        <authorList>
            <person name="Bobes R.J."/>
            <person name="Estrada K."/>
            <person name="Rios-Valencia D.G."/>
            <person name="Calderon-Gallegos A."/>
            <person name="de la Torre P."/>
            <person name="Carrero J.C."/>
            <person name="Sanchez-Flores A."/>
            <person name="Laclette J.P."/>
        </authorList>
    </citation>
    <scope>NUCLEOTIDE SEQUENCE [LARGE SCALE GENOMIC DNA]</scope>
    <source>
        <strain evidence="2">WFUcys</strain>
    </source>
</reference>
<name>A0ABR4QCL0_9CEST</name>
<keyword evidence="1" id="KW-1133">Transmembrane helix</keyword>
<accession>A0ABR4QCL0</accession>
<evidence type="ECO:0000313" key="2">
    <source>
        <dbReference type="EMBL" id="KAL5107310.1"/>
    </source>
</evidence>
<dbReference type="EMBL" id="JAKROA010000004">
    <property type="protein sequence ID" value="KAL5107310.1"/>
    <property type="molecule type" value="Genomic_DNA"/>
</dbReference>
<gene>
    <name evidence="2" type="ORF">TcWFU_001061</name>
</gene>
<keyword evidence="1" id="KW-0812">Transmembrane</keyword>
<keyword evidence="3" id="KW-1185">Reference proteome</keyword>
<keyword evidence="1" id="KW-0472">Membrane</keyword>